<evidence type="ECO:0000313" key="2">
    <source>
        <dbReference type="EMBL" id="ACO11378.1"/>
    </source>
</evidence>
<organism evidence="2">
    <name type="scientific">Caligus rogercresseyi</name>
    <name type="common">Sea louse</name>
    <dbReference type="NCBI Taxonomy" id="217165"/>
    <lineage>
        <taxon>Eukaryota</taxon>
        <taxon>Metazoa</taxon>
        <taxon>Ecdysozoa</taxon>
        <taxon>Arthropoda</taxon>
        <taxon>Crustacea</taxon>
        <taxon>Multicrustacea</taxon>
        <taxon>Hexanauplia</taxon>
        <taxon>Copepoda</taxon>
        <taxon>Siphonostomatoida</taxon>
        <taxon>Caligidae</taxon>
        <taxon>Caligus</taxon>
    </lineage>
</organism>
<dbReference type="InterPro" id="IPR036291">
    <property type="entry name" value="NAD(P)-bd_dom_sf"/>
</dbReference>
<dbReference type="InterPro" id="IPR057326">
    <property type="entry name" value="KR_dom"/>
</dbReference>
<dbReference type="Pfam" id="PF13561">
    <property type="entry name" value="adh_short_C2"/>
    <property type="match status" value="1"/>
</dbReference>
<protein>
    <submittedName>
        <fullName evidence="2">3-oxoacyl-acyl-carrier-protein reductase</fullName>
    </submittedName>
</protein>
<dbReference type="NCBIfam" id="NF005559">
    <property type="entry name" value="PRK07231.1"/>
    <property type="match status" value="1"/>
</dbReference>
<dbReference type="Gene3D" id="3.40.50.720">
    <property type="entry name" value="NAD(P)-binding Rossmann-like Domain"/>
    <property type="match status" value="1"/>
</dbReference>
<dbReference type="EMBL" id="BT076954">
    <property type="protein sequence ID" value="ACO11378.1"/>
    <property type="molecule type" value="mRNA"/>
</dbReference>
<sequence length="258" mass="27697">MTNLGGKVALITGASSGIGRSTAILFSKLGATLCITGRNLENLQKTAQECESQGSSAAPLLIQASLDIQDDVKRVVEETINRFGRLDILVNNAGILEKGSIENTSLESYDRVMNVNVRSVLQVSSLAIPHLIRTKGNIVNVSSVNGIRSFPGVLAYNMSKAALDQFTKCSALELAPKQVRVNSVNPGVILSNLHYRAGLNEEEYKKFLEHSKYTHALGRPGNPLEVAKAIVYLASSESSFCTGVTLPVDGGRHAMCPR</sequence>
<dbReference type="PANTHER" id="PTHR43975">
    <property type="entry name" value="ZGC:101858"/>
    <property type="match status" value="1"/>
</dbReference>
<dbReference type="SMART" id="SM00822">
    <property type="entry name" value="PKS_KR"/>
    <property type="match status" value="1"/>
</dbReference>
<dbReference type="InterPro" id="IPR002347">
    <property type="entry name" value="SDR_fam"/>
</dbReference>
<dbReference type="PANTHER" id="PTHR43975:SF2">
    <property type="entry name" value="EG:BACR7A4.14 PROTEIN-RELATED"/>
    <property type="match status" value="1"/>
</dbReference>
<dbReference type="FunFam" id="3.40.50.720:FF:000084">
    <property type="entry name" value="Short-chain dehydrogenase reductase"/>
    <property type="match status" value="1"/>
</dbReference>
<evidence type="ECO:0000259" key="1">
    <source>
        <dbReference type="SMART" id="SM00822"/>
    </source>
</evidence>
<gene>
    <name evidence="2" type="primary">FABG</name>
</gene>
<dbReference type="AlphaFoldDB" id="C1BQS5"/>
<proteinExistence type="evidence at transcript level"/>
<feature type="domain" description="Ketoreductase" evidence="1">
    <location>
        <begin position="7"/>
        <end position="192"/>
    </location>
</feature>
<dbReference type="SUPFAM" id="SSF51735">
    <property type="entry name" value="NAD(P)-binding Rossmann-fold domains"/>
    <property type="match status" value="1"/>
</dbReference>
<reference evidence="2" key="1">
    <citation type="submission" date="2009-03" db="EMBL/GenBank/DDBJ databases">
        <title>Caligus rogercresseyi ESTs and full-length cDNAs.</title>
        <authorList>
            <person name="Yasuike M."/>
            <person name="von Schalburg K."/>
            <person name="Cooper G."/>
            <person name="Leong J."/>
            <person name="Jones S.R.M."/>
            <person name="Koop B.F."/>
        </authorList>
    </citation>
    <scope>NUCLEOTIDE SEQUENCE</scope>
    <source>
        <tissue evidence="2">Whole tissue</tissue>
    </source>
</reference>
<dbReference type="PRINTS" id="PR00081">
    <property type="entry name" value="GDHRDH"/>
</dbReference>
<name>C1BQS5_CALRO</name>
<dbReference type="PRINTS" id="PR00080">
    <property type="entry name" value="SDRFAMILY"/>
</dbReference>
<accession>C1BQS5</accession>